<proteinExistence type="predicted"/>
<dbReference type="AlphaFoldDB" id="A0AAD5PMX4"/>
<name>A0AAD5PMX4_9CRUS</name>
<evidence type="ECO:0000313" key="1">
    <source>
        <dbReference type="EMBL" id="KAI9551263.1"/>
    </source>
</evidence>
<organism evidence="1 2">
    <name type="scientific">Daphnia sinensis</name>
    <dbReference type="NCBI Taxonomy" id="1820382"/>
    <lineage>
        <taxon>Eukaryota</taxon>
        <taxon>Metazoa</taxon>
        <taxon>Ecdysozoa</taxon>
        <taxon>Arthropoda</taxon>
        <taxon>Crustacea</taxon>
        <taxon>Branchiopoda</taxon>
        <taxon>Diplostraca</taxon>
        <taxon>Cladocera</taxon>
        <taxon>Anomopoda</taxon>
        <taxon>Daphniidae</taxon>
        <taxon>Daphnia</taxon>
        <taxon>Daphnia similis group</taxon>
    </lineage>
</organism>
<comment type="caution">
    <text evidence="1">The sequence shown here is derived from an EMBL/GenBank/DDBJ whole genome shotgun (WGS) entry which is preliminary data.</text>
</comment>
<reference evidence="1" key="1">
    <citation type="submission" date="2022-05" db="EMBL/GenBank/DDBJ databases">
        <title>A multi-omics perspective on studying reproductive biology in Daphnia sinensis.</title>
        <authorList>
            <person name="Jia J."/>
        </authorList>
    </citation>
    <scope>NUCLEOTIDE SEQUENCE</scope>
    <source>
        <strain evidence="1">WSL</strain>
    </source>
</reference>
<evidence type="ECO:0000313" key="2">
    <source>
        <dbReference type="Proteomes" id="UP000820818"/>
    </source>
</evidence>
<gene>
    <name evidence="1" type="ORF">GHT06_002336</name>
</gene>
<keyword evidence="2" id="KW-1185">Reference proteome</keyword>
<dbReference type="Proteomes" id="UP000820818">
    <property type="component" value="Unassembled WGS sequence"/>
</dbReference>
<protein>
    <submittedName>
        <fullName evidence="1">Uncharacterized protein</fullName>
    </submittedName>
</protein>
<accession>A0AAD5PMX4</accession>
<sequence length="213" mass="24381">MSIQSFDSSGALKLSLILFCMEMDSEIKTCCVHSLFPNSACHQTCYIKEKKLILIEELSECDQRTIKLRVQCHIETICAYHFYIYHTSFEKRQTVCSDPFSKHKKKIKGQYNITLTFSDSVNCLRLPLALIPGKKLCSRCLNEVKHALQSLKENTSPEDDIEKNLDVPEDDWARENMFTPTKVIKALESSSVISPVHNLTKSSKAERLVIFDI</sequence>
<dbReference type="EMBL" id="WJBH02000022">
    <property type="protein sequence ID" value="KAI9551263.1"/>
    <property type="molecule type" value="Genomic_DNA"/>
</dbReference>